<protein>
    <submittedName>
        <fullName evidence="1">Uncharacterized protein</fullName>
    </submittedName>
</protein>
<dbReference type="AlphaFoldDB" id="A0A1B6NP97"/>
<accession>A0A1B6NP97</accession>
<gene>
    <name evidence="1" type="ORF">MGSAQ_003294</name>
</gene>
<dbReference type="EMBL" id="AYSL01001933">
    <property type="protein sequence ID" value="KTF05210.1"/>
    <property type="molecule type" value="Genomic_DNA"/>
</dbReference>
<proteinExistence type="predicted"/>
<organism evidence="1">
    <name type="scientific">marine sediment metagenome</name>
    <dbReference type="NCBI Taxonomy" id="412755"/>
    <lineage>
        <taxon>unclassified sequences</taxon>
        <taxon>metagenomes</taxon>
        <taxon>ecological metagenomes</taxon>
    </lineage>
</organism>
<evidence type="ECO:0000313" key="1">
    <source>
        <dbReference type="EMBL" id="KTF05210.1"/>
    </source>
</evidence>
<name>A0A1B6NP97_9ZZZZ</name>
<comment type="caution">
    <text evidence="1">The sequence shown here is derived from an EMBL/GenBank/DDBJ whole genome shotgun (WGS) entry which is preliminary data.</text>
</comment>
<sequence>MVGHATGDVGQGFDAQRILCALIDNLSCVQIIRSST</sequence>
<reference evidence="1" key="1">
    <citation type="submission" date="2013-11" db="EMBL/GenBank/DDBJ databases">
        <title>Microbial diversity, functional groups and degradation webs in Northern and Southern Mediterranean and Red Sea marine crude oil polluted sites.</title>
        <authorList>
            <person name="Daffonchio D."/>
            <person name="Mapelli F."/>
            <person name="Ferrer M."/>
            <person name="Richter M."/>
            <person name="Cherif A."/>
            <person name="Malkawi H.I."/>
            <person name="Yakimov M.M."/>
            <person name="Abdel-Fattah Y.R."/>
            <person name="Blaghen M."/>
            <person name="Golyshin P.N."/>
            <person name="Kalogerakis N."/>
            <person name="Boon N."/>
            <person name="Magagnini M."/>
            <person name="Fava F."/>
        </authorList>
    </citation>
    <scope>NUCLEOTIDE SEQUENCE</scope>
</reference>